<evidence type="ECO:0000256" key="3">
    <source>
        <dbReference type="ARBA" id="ARBA00022723"/>
    </source>
</evidence>
<evidence type="ECO:0000313" key="9">
    <source>
        <dbReference type="EMBL" id="CAG7881838.1"/>
    </source>
</evidence>
<evidence type="ECO:0000256" key="6">
    <source>
        <dbReference type="ARBA" id="ARBA00023242"/>
    </source>
</evidence>
<comment type="subcellular location">
    <subcellularLocation>
        <location evidence="1">Nucleus</location>
    </subcellularLocation>
</comment>
<keyword evidence="6" id="KW-0539">Nucleus</keyword>
<keyword evidence="4" id="KW-0805">Transcription regulation</keyword>
<dbReference type="GO" id="GO:0032454">
    <property type="term" value="F:histone H3K9 demethylase activity"/>
    <property type="evidence" value="ECO:0007669"/>
    <property type="project" value="InterPro"/>
</dbReference>
<dbReference type="AlphaFoldDB" id="A0A8D9GJG9"/>
<evidence type="ECO:0000256" key="2">
    <source>
        <dbReference type="ARBA" id="ARBA00006801"/>
    </source>
</evidence>
<dbReference type="Pfam" id="PF10497">
    <property type="entry name" value="zf-4CXXC_R1"/>
    <property type="match status" value="1"/>
</dbReference>
<evidence type="ECO:0000259" key="8">
    <source>
        <dbReference type="PROSITE" id="PS50089"/>
    </source>
</evidence>
<sequence length="412" mass="46993">MHTAEKGLTCHQCKNLTDKVNLVFCSKCTKKRYCYDCIKKWYPETTSEEVQAACPFCMENCNCKACLRVKVIRRPSDKDENVKLKQLQYLLLKVLPVLRDICAEQNRELEVETAVRGVPVTESDITRCDASINERICCDLCHTSISNFHRNCPKCSCDVCLSCCKELREGFYDQEKNGKRNAEGTVNSKACVPDISSWKLNSDGSIPCPPTESGSCGTSTLELRRLCECDWVQKLITNAEEVTLQFQPPDVDIAHECSSCTSIISRQAAFRKNGHDNFLYCPNAVDLAEDDIVHFQSHWMKAEPVIVRNVLDKTSGLSWDPMVMWRGCREMNPKVKCKGDGKSVRVLDCFDWCEVEINIHQFFQGYLKGRMDPKGMPVMLKLKDWPPSTLFEERLPRHNSEFISALPFLCVH</sequence>
<name>A0A8D9GJG9_BRACM</name>
<dbReference type="Proteomes" id="UP000694005">
    <property type="component" value="Chromosome A03"/>
</dbReference>
<dbReference type="Gramene" id="A03p31810.2_BraZ1">
    <property type="protein sequence ID" value="A03p31810.2_BraZ1.CDS"/>
    <property type="gene ID" value="A03g31810.2_BraZ1"/>
</dbReference>
<evidence type="ECO:0000256" key="7">
    <source>
        <dbReference type="PROSITE-ProRule" id="PRU00175"/>
    </source>
</evidence>
<reference evidence="9 10" key="1">
    <citation type="submission" date="2021-07" db="EMBL/GenBank/DDBJ databases">
        <authorList>
            <consortium name="Genoscope - CEA"/>
            <person name="William W."/>
        </authorList>
    </citation>
    <scope>NUCLEOTIDE SEQUENCE [LARGE SCALE GENOMIC DNA]</scope>
</reference>
<organism evidence="9 10">
    <name type="scientific">Brassica campestris</name>
    <name type="common">Field mustard</name>
    <dbReference type="NCBI Taxonomy" id="3711"/>
    <lineage>
        <taxon>Eukaryota</taxon>
        <taxon>Viridiplantae</taxon>
        <taxon>Streptophyta</taxon>
        <taxon>Embryophyta</taxon>
        <taxon>Tracheophyta</taxon>
        <taxon>Spermatophyta</taxon>
        <taxon>Magnoliopsida</taxon>
        <taxon>eudicotyledons</taxon>
        <taxon>Gunneridae</taxon>
        <taxon>Pentapetalae</taxon>
        <taxon>rosids</taxon>
        <taxon>malvids</taxon>
        <taxon>Brassicales</taxon>
        <taxon>Brassicaceae</taxon>
        <taxon>Brassiceae</taxon>
        <taxon>Brassica</taxon>
    </lineage>
</organism>
<gene>
    <name evidence="9" type="ORF">BRAPAZ1V2_A03P31810.2</name>
</gene>
<keyword evidence="3" id="KW-0479">Metal-binding</keyword>
<feature type="domain" description="RING-type" evidence="8">
    <location>
        <begin position="10"/>
        <end position="57"/>
    </location>
</feature>
<evidence type="ECO:0000256" key="5">
    <source>
        <dbReference type="ARBA" id="ARBA00023163"/>
    </source>
</evidence>
<dbReference type="PANTHER" id="PTHR12549:SF33">
    <property type="entry name" value="LYSINE-SPECIFIC DEMETHYLASE JMJ27"/>
    <property type="match status" value="1"/>
</dbReference>
<dbReference type="GO" id="GO:0005634">
    <property type="term" value="C:nucleus"/>
    <property type="evidence" value="ECO:0007669"/>
    <property type="project" value="UniProtKB-SubCell"/>
</dbReference>
<dbReference type="GO" id="GO:0008270">
    <property type="term" value="F:zinc ion binding"/>
    <property type="evidence" value="ECO:0007669"/>
    <property type="project" value="UniProtKB-KW"/>
</dbReference>
<keyword evidence="7" id="KW-0862">Zinc</keyword>
<dbReference type="PANTHER" id="PTHR12549">
    <property type="entry name" value="JMJC DOMAIN-CONTAINING HISTONE DEMETHYLATION PROTEIN"/>
    <property type="match status" value="1"/>
</dbReference>
<dbReference type="InterPro" id="IPR018866">
    <property type="entry name" value="Znf-4CXXC_R1"/>
</dbReference>
<evidence type="ECO:0000256" key="1">
    <source>
        <dbReference type="ARBA" id="ARBA00004123"/>
    </source>
</evidence>
<dbReference type="EMBL" id="LS974619">
    <property type="protein sequence ID" value="CAG7881838.1"/>
    <property type="molecule type" value="Genomic_DNA"/>
</dbReference>
<dbReference type="PROSITE" id="PS50089">
    <property type="entry name" value="ZF_RING_2"/>
    <property type="match status" value="1"/>
</dbReference>
<accession>A0A8D9GJG9</accession>
<proteinExistence type="inferred from homology"/>
<protein>
    <recommendedName>
        <fullName evidence="8">RING-type domain-containing protein</fullName>
    </recommendedName>
</protein>
<keyword evidence="5" id="KW-0804">Transcription</keyword>
<keyword evidence="7" id="KW-0863">Zinc-finger</keyword>
<evidence type="ECO:0000313" key="10">
    <source>
        <dbReference type="Proteomes" id="UP000694005"/>
    </source>
</evidence>
<dbReference type="Gene3D" id="2.60.120.650">
    <property type="entry name" value="Cupin"/>
    <property type="match status" value="1"/>
</dbReference>
<evidence type="ECO:0000256" key="4">
    <source>
        <dbReference type="ARBA" id="ARBA00023015"/>
    </source>
</evidence>
<dbReference type="InterPro" id="IPR001841">
    <property type="entry name" value="Znf_RING"/>
</dbReference>
<dbReference type="InterPro" id="IPR045109">
    <property type="entry name" value="LSDs-like"/>
</dbReference>
<comment type="similarity">
    <text evidence="2">Belongs to the JARID1 histone demethylase family.</text>
</comment>